<dbReference type="HOGENOM" id="CLU_060739_1_0_12"/>
<evidence type="ECO:0000259" key="8">
    <source>
        <dbReference type="PROSITE" id="PS50880"/>
    </source>
</evidence>
<dbReference type="STRING" id="869209.Tresu_0056"/>
<dbReference type="InterPro" id="IPR023627">
    <property type="entry name" value="Rcmb_RecR"/>
</dbReference>
<keyword evidence="1 7" id="KW-0479">Metal-binding</keyword>
<sequence>MNALDELTESFSRLPGIGKKSAARIASHLLKTDSSFNIRFSNQILSLQERIKPCSICGAWTEEDPCPICSDIARDKTILCVVEQPQDVATIESSHEFHGLFHVLGGVISPLEGITPDKLRISQLLERVKLGVIKEVIIATNPTVEGDTTALFIQRVLQDTQVVVTRLASGLPAGGDLEYADRLTLARSFQGRVKI</sequence>
<dbReference type="Pfam" id="PF21176">
    <property type="entry name" value="RecR_HhH"/>
    <property type="match status" value="1"/>
</dbReference>
<dbReference type="GO" id="GO:0006281">
    <property type="term" value="P:DNA repair"/>
    <property type="evidence" value="ECO:0007669"/>
    <property type="project" value="UniProtKB-UniRule"/>
</dbReference>
<proteinExistence type="inferred from homology"/>
<reference evidence="9 10" key="1">
    <citation type="journal article" date="2011" name="Stand. Genomic Sci.">
        <title>Complete genome sequence of Treponema succinifaciens type strain (6091).</title>
        <authorList>
            <person name="Han C."/>
            <person name="Gronow S."/>
            <person name="Teshima H."/>
            <person name="Lapidus A."/>
            <person name="Nolan M."/>
            <person name="Lucas S."/>
            <person name="Hammon N."/>
            <person name="Deshpande S."/>
            <person name="Cheng J.F."/>
            <person name="Zeytun A."/>
            <person name="Tapia R."/>
            <person name="Goodwin L."/>
            <person name="Pitluck S."/>
            <person name="Liolios K."/>
            <person name="Pagani I."/>
            <person name="Ivanova N."/>
            <person name="Mavromatis K."/>
            <person name="Mikhailova N."/>
            <person name="Huntemann M."/>
            <person name="Pati A."/>
            <person name="Chen A."/>
            <person name="Palaniappan K."/>
            <person name="Land M."/>
            <person name="Hauser L."/>
            <person name="Brambilla E.M."/>
            <person name="Rohde M."/>
            <person name="Goker M."/>
            <person name="Woyke T."/>
            <person name="Bristow J."/>
            <person name="Eisen J.A."/>
            <person name="Markowitz V."/>
            <person name="Hugenholtz P."/>
            <person name="Kyrpides N.C."/>
            <person name="Klenk H.P."/>
            <person name="Detter J.C."/>
        </authorList>
    </citation>
    <scope>NUCLEOTIDE SEQUENCE [LARGE SCALE GENOMIC DNA]</scope>
    <source>
        <strain evidence="10">ATCC 33096 / DSM 2489 / 6091</strain>
    </source>
</reference>
<keyword evidence="2 7" id="KW-0227">DNA damage</keyword>
<comment type="function">
    <text evidence="7">May play a role in DNA repair. It seems to be involved in an RecBC-independent recombinational process of DNA repair. It may act with RecF and RecO.</text>
</comment>
<feature type="zinc finger region" description="C4-type" evidence="7">
    <location>
        <begin position="54"/>
        <end position="69"/>
    </location>
</feature>
<evidence type="ECO:0000256" key="6">
    <source>
        <dbReference type="ARBA" id="ARBA00023204"/>
    </source>
</evidence>
<dbReference type="NCBIfam" id="TIGR00615">
    <property type="entry name" value="recR"/>
    <property type="match status" value="1"/>
</dbReference>
<dbReference type="OrthoDB" id="9802672at2"/>
<evidence type="ECO:0000256" key="3">
    <source>
        <dbReference type="ARBA" id="ARBA00022771"/>
    </source>
</evidence>
<dbReference type="Gene3D" id="6.10.250.240">
    <property type="match status" value="1"/>
</dbReference>
<evidence type="ECO:0000256" key="7">
    <source>
        <dbReference type="HAMAP-Rule" id="MF_00017"/>
    </source>
</evidence>
<gene>
    <name evidence="7" type="primary">recR</name>
    <name evidence="9" type="ordered locus">Tresu_0056</name>
</gene>
<dbReference type="GeneID" id="302997306"/>
<dbReference type="eggNOG" id="COG0353">
    <property type="taxonomic scope" value="Bacteria"/>
</dbReference>
<dbReference type="Gene3D" id="1.10.8.420">
    <property type="entry name" value="RecR Domain 1"/>
    <property type="match status" value="1"/>
</dbReference>
<protein>
    <recommendedName>
        <fullName evidence="7">Recombination protein RecR</fullName>
    </recommendedName>
</protein>
<dbReference type="PANTHER" id="PTHR30446">
    <property type="entry name" value="RECOMBINATION PROTEIN RECR"/>
    <property type="match status" value="1"/>
</dbReference>
<evidence type="ECO:0000313" key="10">
    <source>
        <dbReference type="Proteomes" id="UP000006852"/>
    </source>
</evidence>
<keyword evidence="5 7" id="KW-0233">DNA recombination</keyword>
<reference evidence="10" key="2">
    <citation type="submission" date="2011-04" db="EMBL/GenBank/DDBJ databases">
        <title>The complete genome of chromosome of Treponema succinifaciens DSM 2489.</title>
        <authorList>
            <person name="Lucas S."/>
            <person name="Copeland A."/>
            <person name="Lapidus A."/>
            <person name="Bruce D."/>
            <person name="Goodwin L."/>
            <person name="Pitluck S."/>
            <person name="Peters L."/>
            <person name="Kyrpides N."/>
            <person name="Mavromatis K."/>
            <person name="Ivanova N."/>
            <person name="Ovchinnikova G."/>
            <person name="Teshima H."/>
            <person name="Detter J.C."/>
            <person name="Tapia R."/>
            <person name="Han C."/>
            <person name="Land M."/>
            <person name="Hauser L."/>
            <person name="Markowitz V."/>
            <person name="Cheng J.-F."/>
            <person name="Hugenholtz P."/>
            <person name="Woyke T."/>
            <person name="Wu D."/>
            <person name="Gronow S."/>
            <person name="Wellnitz S."/>
            <person name="Brambilla E."/>
            <person name="Klenk H.-P."/>
            <person name="Eisen J.A."/>
        </authorList>
    </citation>
    <scope>NUCLEOTIDE SEQUENCE [LARGE SCALE GENOMIC DNA]</scope>
    <source>
        <strain evidence="10">ATCC 33096 / DSM 2489 / 6091</strain>
    </source>
</reference>
<evidence type="ECO:0000256" key="2">
    <source>
        <dbReference type="ARBA" id="ARBA00022763"/>
    </source>
</evidence>
<dbReference type="InterPro" id="IPR006171">
    <property type="entry name" value="TOPRIM_dom"/>
</dbReference>
<dbReference type="InterPro" id="IPR015967">
    <property type="entry name" value="Rcmb_RecR_Znf"/>
</dbReference>
<keyword evidence="10" id="KW-1185">Reference proteome</keyword>
<dbReference type="RefSeq" id="WP_013700337.1">
    <property type="nucleotide sequence ID" value="NC_015385.1"/>
</dbReference>
<evidence type="ECO:0000256" key="1">
    <source>
        <dbReference type="ARBA" id="ARBA00022723"/>
    </source>
</evidence>
<name>F2NU62_TRES6</name>
<dbReference type="KEGG" id="tsu:Tresu_0056"/>
<dbReference type="PANTHER" id="PTHR30446:SF0">
    <property type="entry name" value="RECOMBINATION PROTEIN RECR"/>
    <property type="match status" value="1"/>
</dbReference>
<dbReference type="GO" id="GO:0006310">
    <property type="term" value="P:DNA recombination"/>
    <property type="evidence" value="ECO:0007669"/>
    <property type="project" value="UniProtKB-UniRule"/>
</dbReference>
<dbReference type="AlphaFoldDB" id="F2NU62"/>
<evidence type="ECO:0000313" key="9">
    <source>
        <dbReference type="EMBL" id="AEB13026.1"/>
    </source>
</evidence>
<evidence type="ECO:0000256" key="4">
    <source>
        <dbReference type="ARBA" id="ARBA00022833"/>
    </source>
</evidence>
<dbReference type="Proteomes" id="UP000006852">
    <property type="component" value="Chromosome"/>
</dbReference>
<dbReference type="GO" id="GO:0008270">
    <property type="term" value="F:zinc ion binding"/>
    <property type="evidence" value="ECO:0007669"/>
    <property type="project" value="UniProtKB-KW"/>
</dbReference>
<dbReference type="SUPFAM" id="SSF111304">
    <property type="entry name" value="Recombination protein RecR"/>
    <property type="match status" value="1"/>
</dbReference>
<dbReference type="HAMAP" id="MF_00017">
    <property type="entry name" value="RecR"/>
    <property type="match status" value="1"/>
</dbReference>
<accession>F2NU62</accession>
<dbReference type="CDD" id="cd01025">
    <property type="entry name" value="TOPRIM_recR"/>
    <property type="match status" value="1"/>
</dbReference>
<dbReference type="Pfam" id="PF02132">
    <property type="entry name" value="RecR_ZnF"/>
    <property type="match status" value="1"/>
</dbReference>
<evidence type="ECO:0000256" key="5">
    <source>
        <dbReference type="ARBA" id="ARBA00023172"/>
    </source>
</evidence>
<dbReference type="Gene3D" id="3.40.1360.10">
    <property type="match status" value="1"/>
</dbReference>
<comment type="similarity">
    <text evidence="7">Belongs to the RecR family.</text>
</comment>
<dbReference type="Gene3D" id="3.30.60.80">
    <property type="match status" value="1"/>
</dbReference>
<dbReference type="SMART" id="SM00493">
    <property type="entry name" value="TOPRIM"/>
    <property type="match status" value="1"/>
</dbReference>
<dbReference type="GO" id="GO:0003677">
    <property type="term" value="F:DNA binding"/>
    <property type="evidence" value="ECO:0007669"/>
    <property type="project" value="UniProtKB-UniRule"/>
</dbReference>
<dbReference type="InterPro" id="IPR000093">
    <property type="entry name" value="DNA_Rcmb_RecR"/>
</dbReference>
<keyword evidence="6 7" id="KW-0234">DNA repair</keyword>
<feature type="domain" description="Toprim" evidence="8">
    <location>
        <begin position="77"/>
        <end position="172"/>
    </location>
</feature>
<dbReference type="Pfam" id="PF21175">
    <property type="entry name" value="RecR_C"/>
    <property type="match status" value="1"/>
</dbReference>
<dbReference type="EMBL" id="CP002631">
    <property type="protein sequence ID" value="AEB13026.1"/>
    <property type="molecule type" value="Genomic_DNA"/>
</dbReference>
<dbReference type="PROSITE" id="PS01300">
    <property type="entry name" value="RECR"/>
    <property type="match status" value="1"/>
</dbReference>
<dbReference type="InterPro" id="IPR034137">
    <property type="entry name" value="TOPRIM_RecR"/>
</dbReference>
<dbReference type="PROSITE" id="PS50880">
    <property type="entry name" value="TOPRIM"/>
    <property type="match status" value="1"/>
</dbReference>
<organism evidence="9 10">
    <name type="scientific">Treponema succinifaciens (strain ATCC 33096 / DSM 2489 / 6091)</name>
    <dbReference type="NCBI Taxonomy" id="869209"/>
    <lineage>
        <taxon>Bacteria</taxon>
        <taxon>Pseudomonadati</taxon>
        <taxon>Spirochaetota</taxon>
        <taxon>Spirochaetia</taxon>
        <taxon>Spirochaetales</taxon>
        <taxon>Treponemataceae</taxon>
        <taxon>Treponema</taxon>
    </lineage>
</organism>
<keyword evidence="3 7" id="KW-0863">Zinc-finger</keyword>
<dbReference type="Pfam" id="PF13662">
    <property type="entry name" value="Toprim_4"/>
    <property type="match status" value="1"/>
</dbReference>
<keyword evidence="4 7" id="KW-0862">Zinc</keyword>